<dbReference type="InterPro" id="IPR023346">
    <property type="entry name" value="Lysozyme-like_dom_sf"/>
</dbReference>
<keyword evidence="2" id="KW-0732">Signal</keyword>
<dbReference type="InterPro" id="IPR010618">
    <property type="entry name" value="RPF"/>
</dbReference>
<dbReference type="InterPro" id="IPR011098">
    <property type="entry name" value="G5_dom"/>
</dbReference>
<dbReference type="Pfam" id="PF07501">
    <property type="entry name" value="G5"/>
    <property type="match status" value="1"/>
</dbReference>
<dbReference type="Proteomes" id="UP000286931">
    <property type="component" value="Unassembled WGS sequence"/>
</dbReference>
<evidence type="ECO:0000256" key="4">
    <source>
        <dbReference type="SAM" id="MobiDB-lite"/>
    </source>
</evidence>
<comment type="caution">
    <text evidence="6">The sequence shown here is derived from an EMBL/GenBank/DDBJ whole genome shotgun (WGS) entry which is preliminary data.</text>
</comment>
<dbReference type="Pfam" id="PF03990">
    <property type="entry name" value="DUF348"/>
    <property type="match status" value="3"/>
</dbReference>
<evidence type="ECO:0000256" key="1">
    <source>
        <dbReference type="ARBA" id="ARBA00010830"/>
    </source>
</evidence>
<accession>A0A401YHR4</accession>
<dbReference type="CDD" id="cd13925">
    <property type="entry name" value="RPF"/>
    <property type="match status" value="1"/>
</dbReference>
<comment type="similarity">
    <text evidence="1">Belongs to the transglycosylase family. Rpf subfamily.</text>
</comment>
<sequence length="386" mass="41397">MSRSAGSARRRTSARAGRGGSRPGPSLRSLVPQALVVAVLVGGTTAFVAYDKTVKLVVDGEERTVHTFASDVSGLLDRQDVKVGEHDIVAPGRKAGIEDGDRIAVRYGRLLTLTVDGRPQQVWVTAKSVAEALEQVGVRADGAYLSVSRDLPIGRQGLNLDVRTERAITFLVDGKTIPLRTNAATVQAALDQAGIAIGPQDRMDVPTDAYPQQGQTISILRVTGTTVTKDEKIPFKTTKQDDPTQFKGTEEVATKGVVGLRQITYSYETVNGVKQEPRKISEKVIKEPVTQIVKVGTKEMPNSVAGADQLNWNALAQCESGGRANVVDGSGTYHGLYQFDAQTWQSMGGTGVASQAPASEQTYRAKLMYVQRGASPWPLCGSRLFS</sequence>
<dbReference type="RefSeq" id="WP_246126537.1">
    <property type="nucleotide sequence ID" value="NZ_BIFH01000015.1"/>
</dbReference>
<feature type="region of interest" description="Disordered" evidence="4">
    <location>
        <begin position="1"/>
        <end position="26"/>
    </location>
</feature>
<keyword evidence="3" id="KW-0378">Hydrolase</keyword>
<dbReference type="PANTHER" id="PTHR39160">
    <property type="entry name" value="CELL WALL-BINDING PROTEIN YOCH"/>
    <property type="match status" value="1"/>
</dbReference>
<reference evidence="6 7" key="1">
    <citation type="submission" date="2018-12" db="EMBL/GenBank/DDBJ databases">
        <title>Draft genome sequence of Embleya hyalina NBRC 13850T.</title>
        <authorList>
            <person name="Komaki H."/>
            <person name="Hosoyama A."/>
            <person name="Kimura A."/>
            <person name="Ichikawa N."/>
            <person name="Tamura T."/>
        </authorList>
    </citation>
    <scope>NUCLEOTIDE SEQUENCE [LARGE SCALE GENOMIC DNA]</scope>
    <source>
        <strain evidence="6 7">NBRC 13850</strain>
    </source>
</reference>
<dbReference type="SUPFAM" id="SSF53955">
    <property type="entry name" value="Lysozyme-like"/>
    <property type="match status" value="1"/>
</dbReference>
<gene>
    <name evidence="6" type="ORF">EHYA_01775</name>
</gene>
<feature type="domain" description="G5" evidence="5">
    <location>
        <begin position="219"/>
        <end position="299"/>
    </location>
</feature>
<dbReference type="PANTHER" id="PTHR39160:SF4">
    <property type="entry name" value="RESUSCITATION-PROMOTING FACTOR RPFB"/>
    <property type="match status" value="1"/>
</dbReference>
<dbReference type="EMBL" id="BIFH01000015">
    <property type="protein sequence ID" value="GCD94118.1"/>
    <property type="molecule type" value="Genomic_DNA"/>
</dbReference>
<dbReference type="PROSITE" id="PS51109">
    <property type="entry name" value="G5"/>
    <property type="match status" value="1"/>
</dbReference>
<dbReference type="Gene3D" id="1.10.530.10">
    <property type="match status" value="1"/>
</dbReference>
<keyword evidence="7" id="KW-1185">Reference proteome</keyword>
<evidence type="ECO:0000259" key="5">
    <source>
        <dbReference type="PROSITE" id="PS51109"/>
    </source>
</evidence>
<dbReference type="GO" id="GO:0016787">
    <property type="term" value="F:hydrolase activity"/>
    <property type="evidence" value="ECO:0007669"/>
    <property type="project" value="UniProtKB-KW"/>
</dbReference>
<protein>
    <submittedName>
        <fullName evidence="6">Transglycosylase</fullName>
    </submittedName>
</protein>
<dbReference type="Pfam" id="PF06737">
    <property type="entry name" value="Transglycosylas"/>
    <property type="match status" value="1"/>
</dbReference>
<evidence type="ECO:0000313" key="6">
    <source>
        <dbReference type="EMBL" id="GCD94118.1"/>
    </source>
</evidence>
<dbReference type="InterPro" id="IPR051933">
    <property type="entry name" value="Resuscitation_pf_RpfB"/>
</dbReference>
<dbReference type="AlphaFoldDB" id="A0A401YHR4"/>
<name>A0A401YHR4_9ACTN</name>
<evidence type="ECO:0000313" key="7">
    <source>
        <dbReference type="Proteomes" id="UP000286931"/>
    </source>
</evidence>
<dbReference type="InterPro" id="IPR007137">
    <property type="entry name" value="DUF348"/>
</dbReference>
<dbReference type="Gene3D" id="2.20.230.10">
    <property type="entry name" value="Resuscitation-promoting factor rpfb"/>
    <property type="match status" value="1"/>
</dbReference>
<proteinExistence type="inferred from homology"/>
<dbReference type="SMART" id="SM01208">
    <property type="entry name" value="G5"/>
    <property type="match status" value="1"/>
</dbReference>
<organism evidence="6 7">
    <name type="scientific">Embleya hyalina</name>
    <dbReference type="NCBI Taxonomy" id="516124"/>
    <lineage>
        <taxon>Bacteria</taxon>
        <taxon>Bacillati</taxon>
        <taxon>Actinomycetota</taxon>
        <taxon>Actinomycetes</taxon>
        <taxon>Kitasatosporales</taxon>
        <taxon>Streptomycetaceae</taxon>
        <taxon>Embleya</taxon>
    </lineage>
</organism>
<evidence type="ECO:0000256" key="2">
    <source>
        <dbReference type="ARBA" id="ARBA00022729"/>
    </source>
</evidence>
<evidence type="ECO:0000256" key="3">
    <source>
        <dbReference type="ARBA" id="ARBA00022801"/>
    </source>
</evidence>